<evidence type="ECO:0000313" key="2">
    <source>
        <dbReference type="EnsemblMetazoa" id="GPPI033884-PA"/>
    </source>
</evidence>
<protein>
    <submittedName>
        <fullName evidence="2">Uncharacterized protein</fullName>
    </submittedName>
</protein>
<reference evidence="3" key="1">
    <citation type="submission" date="2015-01" db="EMBL/GenBank/DDBJ databases">
        <authorList>
            <person name="Aksoy S."/>
            <person name="Warren W."/>
            <person name="Wilson R.K."/>
        </authorList>
    </citation>
    <scope>NUCLEOTIDE SEQUENCE [LARGE SCALE GENOMIC DNA]</scope>
    <source>
        <strain evidence="3">IAEA</strain>
    </source>
</reference>
<keyword evidence="3" id="KW-1185">Reference proteome</keyword>
<name>A0A1B0BLI6_9MUSC</name>
<sequence>MFLFYSMQTEDYLSCGLIALAIYSSFTLIIPKSAMSFDCNSRKISNNANAKLCNNPTRGSTGFQMPIAQLSRKLCDLCYNFNHGRTSLSFNGEHRKETHFSFKT</sequence>
<dbReference type="EnsemblMetazoa" id="GPPI033884-RA">
    <property type="protein sequence ID" value="GPPI033884-PA"/>
    <property type="gene ID" value="GPPI033884"/>
</dbReference>
<organism evidence="2 3">
    <name type="scientific">Glossina palpalis gambiensis</name>
    <dbReference type="NCBI Taxonomy" id="67801"/>
    <lineage>
        <taxon>Eukaryota</taxon>
        <taxon>Metazoa</taxon>
        <taxon>Ecdysozoa</taxon>
        <taxon>Arthropoda</taxon>
        <taxon>Hexapoda</taxon>
        <taxon>Insecta</taxon>
        <taxon>Pterygota</taxon>
        <taxon>Neoptera</taxon>
        <taxon>Endopterygota</taxon>
        <taxon>Diptera</taxon>
        <taxon>Brachycera</taxon>
        <taxon>Muscomorpha</taxon>
        <taxon>Hippoboscoidea</taxon>
        <taxon>Glossinidae</taxon>
        <taxon>Glossina</taxon>
    </lineage>
</organism>
<dbReference type="AlphaFoldDB" id="A0A1B0BLI6"/>
<dbReference type="VEuPathDB" id="VectorBase:GPPI033884"/>
<keyword evidence="1" id="KW-0472">Membrane</keyword>
<evidence type="ECO:0000313" key="3">
    <source>
        <dbReference type="Proteomes" id="UP000092460"/>
    </source>
</evidence>
<keyword evidence="1" id="KW-0812">Transmembrane</keyword>
<feature type="transmembrane region" description="Helical" evidence="1">
    <location>
        <begin position="12"/>
        <end position="30"/>
    </location>
</feature>
<evidence type="ECO:0000256" key="1">
    <source>
        <dbReference type="SAM" id="Phobius"/>
    </source>
</evidence>
<dbReference type="Proteomes" id="UP000092460">
    <property type="component" value="Unassembled WGS sequence"/>
</dbReference>
<dbReference type="EMBL" id="JXJN01016371">
    <property type="status" value="NOT_ANNOTATED_CDS"/>
    <property type="molecule type" value="Genomic_DNA"/>
</dbReference>
<proteinExistence type="predicted"/>
<reference evidence="2" key="2">
    <citation type="submission" date="2020-05" db="UniProtKB">
        <authorList>
            <consortium name="EnsemblMetazoa"/>
        </authorList>
    </citation>
    <scope>IDENTIFICATION</scope>
    <source>
        <strain evidence="2">IAEA</strain>
    </source>
</reference>
<keyword evidence="1" id="KW-1133">Transmembrane helix</keyword>
<accession>A0A1B0BLI6</accession>